<dbReference type="Gene3D" id="1.25.10.10">
    <property type="entry name" value="Leucine-rich Repeat Variant"/>
    <property type="match status" value="1"/>
</dbReference>
<organism evidence="2 3">
    <name type="scientific">Sinanaerobacter chloroacetimidivorans</name>
    <dbReference type="NCBI Taxonomy" id="2818044"/>
    <lineage>
        <taxon>Bacteria</taxon>
        <taxon>Bacillati</taxon>
        <taxon>Bacillota</taxon>
        <taxon>Clostridia</taxon>
        <taxon>Peptostreptococcales</taxon>
        <taxon>Anaerovoracaceae</taxon>
        <taxon>Sinanaerobacter</taxon>
    </lineage>
</organism>
<reference evidence="2" key="2">
    <citation type="submission" date="2021-04" db="EMBL/GenBank/DDBJ databases">
        <authorList>
            <person name="Liu J."/>
        </authorList>
    </citation>
    <scope>NUCLEOTIDE SEQUENCE</scope>
    <source>
        <strain evidence="2">BAD-6</strain>
    </source>
</reference>
<protein>
    <submittedName>
        <fullName evidence="2">HEAT repeat domain-containing protein</fullName>
    </submittedName>
</protein>
<dbReference type="EMBL" id="JAGSND010000015">
    <property type="protein sequence ID" value="MBR0599644.1"/>
    <property type="molecule type" value="Genomic_DNA"/>
</dbReference>
<keyword evidence="1" id="KW-0812">Transmembrane</keyword>
<reference evidence="2" key="1">
    <citation type="submission" date="2021-04" db="EMBL/GenBank/DDBJ databases">
        <title>Sinoanaerobacter chloroacetimidivorans sp. nov., an obligate anaerobic bacterium isolated from anaerobic sludge.</title>
        <authorList>
            <person name="Bao Y."/>
        </authorList>
    </citation>
    <scope>NUCLEOTIDE SEQUENCE</scope>
    <source>
        <strain evidence="2">BAD-6</strain>
    </source>
</reference>
<keyword evidence="3" id="KW-1185">Reference proteome</keyword>
<gene>
    <name evidence="2" type="ORF">KCX82_17295</name>
</gene>
<dbReference type="SUPFAM" id="SSF48371">
    <property type="entry name" value="ARM repeat"/>
    <property type="match status" value="1"/>
</dbReference>
<keyword evidence="1" id="KW-0472">Membrane</keyword>
<dbReference type="InterPro" id="IPR016024">
    <property type="entry name" value="ARM-type_fold"/>
</dbReference>
<accession>A0A8J7W370</accession>
<evidence type="ECO:0000256" key="1">
    <source>
        <dbReference type="SAM" id="Phobius"/>
    </source>
</evidence>
<dbReference type="RefSeq" id="WP_227019783.1">
    <property type="nucleotide sequence ID" value="NZ_JAGSND010000015.1"/>
</dbReference>
<dbReference type="AlphaFoldDB" id="A0A8J7W370"/>
<evidence type="ECO:0000313" key="2">
    <source>
        <dbReference type="EMBL" id="MBR0599644.1"/>
    </source>
</evidence>
<evidence type="ECO:0000313" key="3">
    <source>
        <dbReference type="Proteomes" id="UP000675664"/>
    </source>
</evidence>
<dbReference type="Proteomes" id="UP000675664">
    <property type="component" value="Unassembled WGS sequence"/>
</dbReference>
<keyword evidence="1" id="KW-1133">Transmembrane helix</keyword>
<comment type="caution">
    <text evidence="2">The sequence shown here is derived from an EMBL/GenBank/DDBJ whole genome shotgun (WGS) entry which is preliminary data.</text>
</comment>
<feature type="transmembrane region" description="Helical" evidence="1">
    <location>
        <begin position="6"/>
        <end position="25"/>
    </location>
</feature>
<dbReference type="InterPro" id="IPR011989">
    <property type="entry name" value="ARM-like"/>
</dbReference>
<name>A0A8J7W370_9FIRM</name>
<proteinExistence type="predicted"/>
<sequence>MKIYAVLFLFFGLYLSVCIWIFLIVTDSVRKISSHGFLRTRRNFVEAVDRHFIALSDNKTVTEEEVLLLCGTLKTKKMKRYFLQRFIYYSDKIQDKSRIKEYFRPAFPYFKEMLQFGRNMHYSEKSYRMMLLGEFRQDLEEINLFILDALEDDSFDVRANALRALSVIGNSSYFNKGLMKACSSDQYFNPRHISEMIGSFEGSIDELRWLMLDSFYGNPDSYRHLVIRFLTENVINDSMDFVLGYLHDHVNNKEIVIACLRYFSVCEIRKKARESIMQLLYKEDFEIRAVAVTLAPKYFKGDEEVILLLLGERFLRSKDWYVRKNSAAALVRIGLDKEELLTNLLVDDNYAKEALIYAMFDAGMTTYEEFVELGGGMNGAA</sequence>